<reference evidence="5" key="2">
    <citation type="submission" date="2018-04" db="EMBL/GenBank/DDBJ databases">
        <title>Draft genome sequence of Mycobacterium montefiorense isolated from Japanese black salamander.</title>
        <authorList>
            <person name="Fukano H."/>
            <person name="Yoshida M."/>
            <person name="Shimizu A."/>
            <person name="Iwao H."/>
            <person name="Kurata O."/>
            <person name="Katayama Y."/>
            <person name="Omatsu T."/>
            <person name="Mizutani T."/>
            <person name="Wada S."/>
            <person name="Hoshino Y."/>
        </authorList>
    </citation>
    <scope>NUCLEOTIDE SEQUENCE [LARGE SCALE GENOMIC DNA]</scope>
    <source>
        <strain evidence="5">BS</strain>
    </source>
</reference>
<protein>
    <submittedName>
        <fullName evidence="4">Uncharacterized protein</fullName>
    </submittedName>
</protein>
<keyword evidence="5" id="KW-1185">Reference proteome</keyword>
<sequence length="90" mass="9818">MNDNSSQNNFGAMQLLGILAGLMIAPVATPALIWATITANLPLALVIMQLFVMAVVLNWLSRMMIRNHELTDDSDDDTMSNPWSSEPSNG</sequence>
<dbReference type="Proteomes" id="UP000245060">
    <property type="component" value="Unassembled WGS sequence"/>
</dbReference>
<accession>A0AA37PMX2</accession>
<evidence type="ECO:0000256" key="2">
    <source>
        <dbReference type="SAM" id="Phobius"/>
    </source>
</evidence>
<evidence type="ECO:0000313" key="4">
    <source>
        <dbReference type="EMBL" id="GKU72873.1"/>
    </source>
</evidence>
<feature type="compositionally biased region" description="Polar residues" evidence="1">
    <location>
        <begin position="79"/>
        <end position="90"/>
    </location>
</feature>
<comment type="caution">
    <text evidence="4">The sequence shown here is derived from an EMBL/GenBank/DDBJ whole genome shotgun (WGS) entry which is preliminary data.</text>
</comment>
<feature type="region of interest" description="Disordered" evidence="1">
    <location>
        <begin position="71"/>
        <end position="90"/>
    </location>
</feature>
<evidence type="ECO:0000313" key="3">
    <source>
        <dbReference type="EMBL" id="GBG36065.1"/>
    </source>
</evidence>
<feature type="transmembrane region" description="Helical" evidence="2">
    <location>
        <begin position="41"/>
        <end position="60"/>
    </location>
</feature>
<reference evidence="3" key="1">
    <citation type="journal article" date="2018" name="Genome Announc.">
        <title>Draft Genome Sequence of Mycobacterium montefiorense Isolated from Japanese Black Salamander (Hynobius nigrescens).</title>
        <authorList>
            <person name="Fukano H."/>
            <person name="Yoshida M."/>
            <person name="Shimizu A."/>
            <person name="Iwao H."/>
            <person name="Katayama Y."/>
            <person name="Omatsu T."/>
            <person name="Mizutani T."/>
            <person name="Kurata O."/>
            <person name="Wada S."/>
            <person name="Hoshino Y."/>
        </authorList>
    </citation>
    <scope>NUCLEOTIDE SEQUENCE</scope>
    <source>
        <strain evidence="3">BS</strain>
    </source>
</reference>
<dbReference type="Proteomes" id="UP001139505">
    <property type="component" value="Unassembled WGS sequence"/>
</dbReference>
<feature type="transmembrane region" description="Helical" evidence="2">
    <location>
        <begin position="12"/>
        <end position="35"/>
    </location>
</feature>
<evidence type="ECO:0000256" key="1">
    <source>
        <dbReference type="SAM" id="MobiDB-lite"/>
    </source>
</evidence>
<reference evidence="4" key="3">
    <citation type="journal article" date="2022" name="Microbiol. Resour. Announc.">
        <title>Draft Genome Sequences of Eight Mycobacterium montefiorense Strains Isolated from Salamanders in Captivity.</title>
        <authorList>
            <person name="Komine T."/>
            <person name="Ihara H."/>
            <person name="Fukano H."/>
            <person name="Hoshino Y."/>
            <person name="Kurata O."/>
            <person name="Wada S."/>
        </authorList>
    </citation>
    <scope>NUCLEOTIDE SEQUENCE</scope>
    <source>
        <strain evidence="4">NJB18185</strain>
    </source>
</reference>
<dbReference type="AlphaFoldDB" id="A0AA37PMX2"/>
<gene>
    <name evidence="3" type="ORF">MmonteBS_04370</name>
    <name evidence="4" type="ORF">NJB18185_26450</name>
</gene>
<keyword evidence="2" id="KW-0812">Transmembrane</keyword>
<keyword evidence="2" id="KW-0472">Membrane</keyword>
<dbReference type="EMBL" id="BQYH01000016">
    <property type="protein sequence ID" value="GKU72873.1"/>
    <property type="molecule type" value="Genomic_DNA"/>
</dbReference>
<proteinExistence type="predicted"/>
<reference evidence="4" key="4">
    <citation type="submission" date="2022-04" db="EMBL/GenBank/DDBJ databases">
        <authorList>
            <person name="Komine T."/>
            <person name="Fukano H."/>
            <person name="Wada S."/>
        </authorList>
    </citation>
    <scope>NUCLEOTIDE SEQUENCE</scope>
    <source>
        <strain evidence="4">NJB18185</strain>
    </source>
</reference>
<name>A0AA37PMX2_9MYCO</name>
<keyword evidence="2" id="KW-1133">Transmembrane helix</keyword>
<dbReference type="RefSeq" id="WP_108920285.1">
    <property type="nucleotide sequence ID" value="NZ_BFCH01000002.1"/>
</dbReference>
<organism evidence="4 6">
    <name type="scientific">Mycobacterium montefiorense</name>
    <dbReference type="NCBI Taxonomy" id="154654"/>
    <lineage>
        <taxon>Bacteria</taxon>
        <taxon>Bacillati</taxon>
        <taxon>Actinomycetota</taxon>
        <taxon>Actinomycetes</taxon>
        <taxon>Mycobacteriales</taxon>
        <taxon>Mycobacteriaceae</taxon>
        <taxon>Mycobacterium</taxon>
        <taxon>Mycobacterium simiae complex</taxon>
    </lineage>
</organism>
<evidence type="ECO:0000313" key="5">
    <source>
        <dbReference type="Proteomes" id="UP000245060"/>
    </source>
</evidence>
<evidence type="ECO:0000313" key="6">
    <source>
        <dbReference type="Proteomes" id="UP001139505"/>
    </source>
</evidence>
<dbReference type="EMBL" id="BFCH01000002">
    <property type="protein sequence ID" value="GBG36065.1"/>
    <property type="molecule type" value="Genomic_DNA"/>
</dbReference>